<evidence type="ECO:0008006" key="3">
    <source>
        <dbReference type="Google" id="ProtNLM"/>
    </source>
</evidence>
<gene>
    <name evidence="1" type="ORF">AVEN_114527_1</name>
</gene>
<protein>
    <recommendedName>
        <fullName evidence="3">DUF4219 domain-containing protein</fullName>
    </recommendedName>
</protein>
<evidence type="ECO:0000313" key="2">
    <source>
        <dbReference type="Proteomes" id="UP000499080"/>
    </source>
</evidence>
<dbReference type="EMBL" id="BGPR01014136">
    <property type="protein sequence ID" value="GBN63893.1"/>
    <property type="molecule type" value="Genomic_DNA"/>
</dbReference>
<sequence>MLRKVNFDNLLNLLRQLKRTGMEKSDNQLFVFTKLNVSNYSQWKVDVLLIDRNCWEFIESEKVKEPQDAAEKQRFKFGKEWAFTIIYQGIERLFLPLISNTLDDRTAWRILQTNFET</sequence>
<dbReference type="Proteomes" id="UP000499080">
    <property type="component" value="Unassembled WGS sequence"/>
</dbReference>
<name>A0A4Y2QKS1_ARAVE</name>
<comment type="caution">
    <text evidence="1">The sequence shown here is derived from an EMBL/GenBank/DDBJ whole genome shotgun (WGS) entry which is preliminary data.</text>
</comment>
<reference evidence="1 2" key="1">
    <citation type="journal article" date="2019" name="Sci. Rep.">
        <title>Orb-weaving spider Araneus ventricosus genome elucidates the spidroin gene catalogue.</title>
        <authorList>
            <person name="Kono N."/>
            <person name="Nakamura H."/>
            <person name="Ohtoshi R."/>
            <person name="Moran D.A.P."/>
            <person name="Shinohara A."/>
            <person name="Yoshida Y."/>
            <person name="Fujiwara M."/>
            <person name="Mori M."/>
            <person name="Tomita M."/>
            <person name="Arakawa K."/>
        </authorList>
    </citation>
    <scope>NUCLEOTIDE SEQUENCE [LARGE SCALE GENOMIC DNA]</scope>
</reference>
<keyword evidence="2" id="KW-1185">Reference proteome</keyword>
<evidence type="ECO:0000313" key="1">
    <source>
        <dbReference type="EMBL" id="GBN63893.1"/>
    </source>
</evidence>
<organism evidence="1 2">
    <name type="scientific">Araneus ventricosus</name>
    <name type="common">Orbweaver spider</name>
    <name type="synonym">Epeira ventricosa</name>
    <dbReference type="NCBI Taxonomy" id="182803"/>
    <lineage>
        <taxon>Eukaryota</taxon>
        <taxon>Metazoa</taxon>
        <taxon>Ecdysozoa</taxon>
        <taxon>Arthropoda</taxon>
        <taxon>Chelicerata</taxon>
        <taxon>Arachnida</taxon>
        <taxon>Araneae</taxon>
        <taxon>Araneomorphae</taxon>
        <taxon>Entelegynae</taxon>
        <taxon>Araneoidea</taxon>
        <taxon>Araneidae</taxon>
        <taxon>Araneus</taxon>
    </lineage>
</organism>
<dbReference type="OrthoDB" id="7696622at2759"/>
<proteinExistence type="predicted"/>
<accession>A0A4Y2QKS1</accession>
<dbReference type="AlphaFoldDB" id="A0A4Y2QKS1"/>